<dbReference type="GO" id="GO:0003723">
    <property type="term" value="F:RNA binding"/>
    <property type="evidence" value="ECO:0007669"/>
    <property type="project" value="UniProtKB-UniRule"/>
</dbReference>
<evidence type="ECO:0000256" key="1">
    <source>
        <dbReference type="ARBA" id="ARBA00001936"/>
    </source>
</evidence>
<sequence length="566" mass="63771">MSGAQPISTAGPTEDDTRRSAALEQLARSFGLYEPEEESRLRQEVLGRLYEILQQWIKQTTERVMGADFSADAHVELFTFGSYRLGVHTPGSDLDTLCIGPRHVSRDRDFFGRLVQSADATATPAAAVPMTVCGANEESLYGMLERDGDVDQIVGVPEAIVPEIKMVFRGVEIDLAFVSLELDVVPRGVDVMKPTIFRNLDDASTKSLNGVRVAAYLFDLVPKIDTFREVLRCIKLWSKRRGVYSNVLGFLGGINMAILVARVCQLYPNAAPSTLLQKFFTVWDIWKWPSPVLLAPIVDEGLGLKIWDPRKNPIDKRDLMPIITPTYPCQNSTYNVTVSTLHIMKQELHNASMVCASIAKDEEKWEKLFERVDFFSLHKNFLQIKVTAASAEELKKWSGFVFSRLRKMIEQIEDSTAGTLHIHPCTEEFKDPQQDQDTHVLYYMGLKKAPKDLVRARLYPSQLSGKSFDLNAAVDIFRRILYNFKEHTPTMDCFVSSLKHKDLPGFVTASGAEEEKEKKPAAEEEETKPAEEERKKRPAEEVEERPEEEAKRARVDPPNGNGKASA</sequence>
<keyword evidence="7 11" id="KW-0547">Nucleotide-binding</keyword>
<dbReference type="FunFam" id="1.10.1410.10:FF:000001">
    <property type="entry name" value="Putative poly(A) polymerase gamma"/>
    <property type="match status" value="1"/>
</dbReference>
<feature type="binding site" evidence="12">
    <location>
        <position position="244"/>
    </location>
    <ligand>
        <name>ATP</name>
        <dbReference type="ChEBI" id="CHEBI:30616"/>
    </ligand>
</feature>
<evidence type="ECO:0000256" key="11">
    <source>
        <dbReference type="PIRNR" id="PIRNR018425"/>
    </source>
</evidence>
<evidence type="ECO:0000256" key="6">
    <source>
        <dbReference type="ARBA" id="ARBA00022723"/>
    </source>
</evidence>
<evidence type="ECO:0000256" key="3">
    <source>
        <dbReference type="ARBA" id="ARBA00010912"/>
    </source>
</evidence>
<dbReference type="GO" id="GO:1990817">
    <property type="term" value="F:poly(A) RNA polymerase activity"/>
    <property type="evidence" value="ECO:0007669"/>
    <property type="project" value="UniProtKB-UniRule"/>
</dbReference>
<evidence type="ECO:0000256" key="12">
    <source>
        <dbReference type="PIRSR" id="PIRSR018425-1"/>
    </source>
</evidence>
<keyword evidence="4 11" id="KW-0507">mRNA processing</keyword>
<comment type="catalytic activity">
    <reaction evidence="11">
        <text>RNA(n) + ATP = RNA(n)-3'-adenine ribonucleotide + diphosphate</text>
        <dbReference type="Rhea" id="RHEA:11332"/>
        <dbReference type="Rhea" id="RHEA-COMP:14527"/>
        <dbReference type="Rhea" id="RHEA-COMP:17347"/>
        <dbReference type="ChEBI" id="CHEBI:30616"/>
        <dbReference type="ChEBI" id="CHEBI:33019"/>
        <dbReference type="ChEBI" id="CHEBI:140395"/>
        <dbReference type="ChEBI" id="CHEBI:173115"/>
        <dbReference type="EC" id="2.7.7.19"/>
    </reaction>
</comment>
<dbReference type="GO" id="GO:0006397">
    <property type="term" value="P:mRNA processing"/>
    <property type="evidence" value="ECO:0007669"/>
    <property type="project" value="UniProtKB-KW"/>
</dbReference>
<evidence type="ECO:0000256" key="7">
    <source>
        <dbReference type="ARBA" id="ARBA00022741"/>
    </source>
</evidence>
<dbReference type="SUPFAM" id="SSF81631">
    <property type="entry name" value="PAP/OAS1 substrate-binding domain"/>
    <property type="match status" value="1"/>
</dbReference>
<feature type="domain" description="Poly(A) polymerase central" evidence="16">
    <location>
        <begin position="226"/>
        <end position="371"/>
    </location>
</feature>
<evidence type="ECO:0000313" key="19">
    <source>
        <dbReference type="Proteomes" id="UP001472866"/>
    </source>
</evidence>
<dbReference type="Gene3D" id="3.30.460.10">
    <property type="entry name" value="Beta Polymerase, domain 2"/>
    <property type="match status" value="1"/>
</dbReference>
<comment type="subcellular location">
    <subcellularLocation>
        <location evidence="2 11">Nucleus</location>
    </subcellularLocation>
</comment>
<dbReference type="PIRSF" id="PIRSF018425">
    <property type="entry name" value="PolyA_polymerase"/>
    <property type="match status" value="1"/>
</dbReference>
<keyword evidence="9 13" id="KW-0460">Magnesium</keyword>
<dbReference type="Pfam" id="PF04926">
    <property type="entry name" value="PAP_RNA-bind"/>
    <property type="match status" value="1"/>
</dbReference>
<proteinExistence type="inferred from homology"/>
<feature type="domain" description="Poly(A) polymerase nucleotidyltransferase" evidence="17">
    <location>
        <begin position="137"/>
        <end position="221"/>
    </location>
</feature>
<feature type="compositionally biased region" description="Basic and acidic residues" evidence="14">
    <location>
        <begin position="513"/>
        <end position="540"/>
    </location>
</feature>
<protein>
    <recommendedName>
        <fullName evidence="11">Poly(A) polymerase</fullName>
        <ecNumber evidence="11">2.7.7.19</ecNumber>
    </recommendedName>
</protein>
<feature type="binding site" evidence="13">
    <location>
        <position position="95"/>
    </location>
    <ligand>
        <name>Mg(2+)</name>
        <dbReference type="ChEBI" id="CHEBI:18420"/>
        <label>1</label>
        <note>catalytic</note>
    </ligand>
</feature>
<feature type="binding site" evidence="13">
    <location>
        <position position="93"/>
    </location>
    <ligand>
        <name>Mg(2+)</name>
        <dbReference type="ChEBI" id="CHEBI:18420"/>
        <label>2</label>
        <note>catalytic</note>
    </ligand>
</feature>
<name>A0AAX4P7T5_9CHLO</name>
<dbReference type="GO" id="GO:0005634">
    <property type="term" value="C:nucleus"/>
    <property type="evidence" value="ECO:0007669"/>
    <property type="project" value="UniProtKB-SubCell"/>
</dbReference>
<dbReference type="PANTHER" id="PTHR10682">
    <property type="entry name" value="POLY A POLYMERASE"/>
    <property type="match status" value="1"/>
</dbReference>
<comment type="cofactor">
    <cofactor evidence="1">
        <name>Mn(2+)</name>
        <dbReference type="ChEBI" id="CHEBI:29035"/>
    </cofactor>
</comment>
<dbReference type="GO" id="GO:0031123">
    <property type="term" value="P:RNA 3'-end processing"/>
    <property type="evidence" value="ECO:0007669"/>
    <property type="project" value="InterPro"/>
</dbReference>
<comment type="function">
    <text evidence="11">Polymerase that creates the 3'-poly(A) tail of mRNA's.</text>
</comment>
<evidence type="ECO:0000259" key="17">
    <source>
        <dbReference type="Pfam" id="PF20750"/>
    </source>
</evidence>
<feature type="region of interest" description="Disordered" evidence="14">
    <location>
        <begin position="506"/>
        <end position="566"/>
    </location>
</feature>
<dbReference type="InterPro" id="IPR043519">
    <property type="entry name" value="NT_sf"/>
</dbReference>
<keyword evidence="19" id="KW-1185">Reference proteome</keyword>
<dbReference type="Pfam" id="PF04928">
    <property type="entry name" value="PAP_central"/>
    <property type="match status" value="1"/>
</dbReference>
<evidence type="ECO:0000256" key="2">
    <source>
        <dbReference type="ARBA" id="ARBA00004123"/>
    </source>
</evidence>
<dbReference type="InterPro" id="IPR007010">
    <property type="entry name" value="PolA_pol_RNA-bd_dom"/>
</dbReference>
<evidence type="ECO:0000256" key="9">
    <source>
        <dbReference type="ARBA" id="ARBA00022842"/>
    </source>
</evidence>
<feature type="domain" description="Poly(A) polymerase nucleotidyltransferase" evidence="17">
    <location>
        <begin position="5"/>
        <end position="120"/>
    </location>
</feature>
<feature type="binding site" evidence="12">
    <location>
        <position position="235"/>
    </location>
    <ligand>
        <name>ATP</name>
        <dbReference type="ChEBI" id="CHEBI:30616"/>
    </ligand>
</feature>
<feature type="domain" description="Poly(A) polymerase RNA-binding" evidence="15">
    <location>
        <begin position="373"/>
        <end position="435"/>
    </location>
</feature>
<dbReference type="Gene3D" id="3.30.70.590">
    <property type="entry name" value="Poly(A) polymerase predicted RNA binding domain"/>
    <property type="match status" value="1"/>
</dbReference>
<comment type="cofactor">
    <cofactor evidence="13">
        <name>Mg(2+)</name>
        <dbReference type="ChEBI" id="CHEBI:18420"/>
    </cofactor>
    <text evidence="13">Binds 2 magnesium ions. Also active with manganese.</text>
</comment>
<accession>A0AAX4P7T5</accession>
<evidence type="ECO:0000256" key="4">
    <source>
        <dbReference type="ARBA" id="ARBA00022664"/>
    </source>
</evidence>
<feature type="binding site" evidence="12">
    <location>
        <begin position="93"/>
        <end position="95"/>
    </location>
    <ligand>
        <name>ATP</name>
        <dbReference type="ChEBI" id="CHEBI:30616"/>
    </ligand>
</feature>
<dbReference type="EC" id="2.7.7.19" evidence="11"/>
<keyword evidence="8 11" id="KW-0067">ATP-binding</keyword>
<evidence type="ECO:0000256" key="10">
    <source>
        <dbReference type="ARBA" id="ARBA00023242"/>
    </source>
</evidence>
<dbReference type="SUPFAM" id="SSF81301">
    <property type="entry name" value="Nucleotidyltransferase"/>
    <property type="match status" value="1"/>
</dbReference>
<keyword evidence="6 13" id="KW-0479">Metal-binding</keyword>
<dbReference type="Pfam" id="PF20750">
    <property type="entry name" value="PAP_NTPase"/>
    <property type="match status" value="2"/>
</dbReference>
<feature type="binding site" evidence="13">
    <location>
        <position position="93"/>
    </location>
    <ligand>
        <name>Mg(2+)</name>
        <dbReference type="ChEBI" id="CHEBI:18420"/>
        <label>1</label>
        <note>catalytic</note>
    </ligand>
</feature>
<dbReference type="Gene3D" id="1.10.1410.10">
    <property type="match status" value="1"/>
</dbReference>
<evidence type="ECO:0000259" key="15">
    <source>
        <dbReference type="Pfam" id="PF04926"/>
    </source>
</evidence>
<comment type="similarity">
    <text evidence="3 11">Belongs to the poly(A) polymerase family.</text>
</comment>
<evidence type="ECO:0000313" key="18">
    <source>
        <dbReference type="EMBL" id="WZN61914.1"/>
    </source>
</evidence>
<dbReference type="EMBL" id="CP151505">
    <property type="protein sequence ID" value="WZN61914.1"/>
    <property type="molecule type" value="Genomic_DNA"/>
</dbReference>
<evidence type="ECO:0000256" key="8">
    <source>
        <dbReference type="ARBA" id="ARBA00022840"/>
    </source>
</evidence>
<dbReference type="InterPro" id="IPR048840">
    <property type="entry name" value="PolA_pol_NTPase"/>
</dbReference>
<feature type="binding site" evidence="12">
    <location>
        <begin position="80"/>
        <end position="82"/>
    </location>
    <ligand>
        <name>ATP</name>
        <dbReference type="ChEBI" id="CHEBI:30616"/>
    </ligand>
</feature>
<dbReference type="SUPFAM" id="SSF55003">
    <property type="entry name" value="PAP/Archaeal CCA-adding enzyme, C-terminal domain"/>
    <property type="match status" value="1"/>
</dbReference>
<evidence type="ECO:0000256" key="14">
    <source>
        <dbReference type="SAM" id="MobiDB-lite"/>
    </source>
</evidence>
<feature type="binding site" evidence="13">
    <location>
        <position position="95"/>
    </location>
    <ligand>
        <name>Mg(2+)</name>
        <dbReference type="ChEBI" id="CHEBI:18420"/>
        <label>2</label>
        <note>catalytic</note>
    </ligand>
</feature>
<evidence type="ECO:0000259" key="16">
    <source>
        <dbReference type="Pfam" id="PF04928"/>
    </source>
</evidence>
<dbReference type="CDD" id="cd05402">
    <property type="entry name" value="NT_PAP_TUTase"/>
    <property type="match status" value="1"/>
</dbReference>
<evidence type="ECO:0000256" key="5">
    <source>
        <dbReference type="ARBA" id="ARBA00022679"/>
    </source>
</evidence>
<feature type="binding site" evidence="13">
    <location>
        <position position="174"/>
    </location>
    <ligand>
        <name>Mg(2+)</name>
        <dbReference type="ChEBI" id="CHEBI:18420"/>
        <label>2</label>
        <note>catalytic</note>
    </ligand>
</feature>
<gene>
    <name evidence="18" type="ORF">HKI87_05g34490</name>
</gene>
<organism evidence="18 19">
    <name type="scientific">Chloropicon roscoffensis</name>
    <dbReference type="NCBI Taxonomy" id="1461544"/>
    <lineage>
        <taxon>Eukaryota</taxon>
        <taxon>Viridiplantae</taxon>
        <taxon>Chlorophyta</taxon>
        <taxon>Chloropicophyceae</taxon>
        <taxon>Chloropicales</taxon>
        <taxon>Chloropicaceae</taxon>
        <taxon>Chloropicon</taxon>
    </lineage>
</organism>
<feature type="binding site" evidence="12">
    <location>
        <position position="89"/>
    </location>
    <ligand>
        <name>ATP</name>
        <dbReference type="ChEBI" id="CHEBI:30616"/>
    </ligand>
</feature>
<evidence type="ECO:0000256" key="13">
    <source>
        <dbReference type="PIRSR" id="PIRSR018425-2"/>
    </source>
</evidence>
<dbReference type="Proteomes" id="UP001472866">
    <property type="component" value="Chromosome 05"/>
</dbReference>
<dbReference type="AlphaFoldDB" id="A0AAX4P7T5"/>
<dbReference type="GO" id="GO:0046872">
    <property type="term" value="F:metal ion binding"/>
    <property type="evidence" value="ECO:0007669"/>
    <property type="project" value="UniProtKB-KW"/>
</dbReference>
<keyword evidence="5 11" id="KW-0808">Transferase</keyword>
<dbReference type="GO" id="GO:0005524">
    <property type="term" value="F:ATP binding"/>
    <property type="evidence" value="ECO:0007669"/>
    <property type="project" value="UniProtKB-UniRule"/>
</dbReference>
<dbReference type="InterPro" id="IPR011068">
    <property type="entry name" value="NuclTrfase_I-like_C"/>
</dbReference>
<dbReference type="PANTHER" id="PTHR10682:SF10">
    <property type="entry name" value="POLYNUCLEOTIDE ADENYLYLTRANSFERASE"/>
    <property type="match status" value="1"/>
</dbReference>
<dbReference type="InterPro" id="IPR014492">
    <property type="entry name" value="PolyA_polymerase"/>
</dbReference>
<reference evidence="18 19" key="1">
    <citation type="submission" date="2024-03" db="EMBL/GenBank/DDBJ databases">
        <title>Complete genome sequence of the green alga Chloropicon roscoffensis RCC1871.</title>
        <authorList>
            <person name="Lemieux C."/>
            <person name="Pombert J.-F."/>
            <person name="Otis C."/>
            <person name="Turmel M."/>
        </authorList>
    </citation>
    <scope>NUCLEOTIDE SEQUENCE [LARGE SCALE GENOMIC DNA]</scope>
    <source>
        <strain evidence="18 19">RCC1871</strain>
    </source>
</reference>
<feature type="binding site" evidence="12">
    <location>
        <position position="174"/>
    </location>
    <ligand>
        <name>ATP</name>
        <dbReference type="ChEBI" id="CHEBI:30616"/>
    </ligand>
</feature>
<keyword evidence="10 11" id="KW-0539">Nucleus</keyword>
<dbReference type="InterPro" id="IPR007012">
    <property type="entry name" value="PolA_pol_cen_dom"/>
</dbReference>